<organism evidence="1 2">
    <name type="scientific">Lasiosphaeris hirsuta</name>
    <dbReference type="NCBI Taxonomy" id="260670"/>
    <lineage>
        <taxon>Eukaryota</taxon>
        <taxon>Fungi</taxon>
        <taxon>Dikarya</taxon>
        <taxon>Ascomycota</taxon>
        <taxon>Pezizomycotina</taxon>
        <taxon>Sordariomycetes</taxon>
        <taxon>Sordariomycetidae</taxon>
        <taxon>Sordariales</taxon>
        <taxon>Lasiosphaeriaceae</taxon>
        <taxon>Lasiosphaeris</taxon>
    </lineage>
</organism>
<gene>
    <name evidence="1" type="ORF">B0H67DRAFT_550891</name>
</gene>
<dbReference type="EMBL" id="JAUKUA010000002">
    <property type="protein sequence ID" value="KAK0725288.1"/>
    <property type="molecule type" value="Genomic_DNA"/>
</dbReference>
<protein>
    <submittedName>
        <fullName evidence="1">Uncharacterized protein</fullName>
    </submittedName>
</protein>
<evidence type="ECO:0000313" key="2">
    <source>
        <dbReference type="Proteomes" id="UP001172102"/>
    </source>
</evidence>
<name>A0AA40B0C4_9PEZI</name>
<comment type="caution">
    <text evidence="1">The sequence shown here is derived from an EMBL/GenBank/DDBJ whole genome shotgun (WGS) entry which is preliminary data.</text>
</comment>
<proteinExistence type="predicted"/>
<dbReference type="Proteomes" id="UP001172102">
    <property type="component" value="Unassembled WGS sequence"/>
</dbReference>
<evidence type="ECO:0000313" key="1">
    <source>
        <dbReference type="EMBL" id="KAK0725288.1"/>
    </source>
</evidence>
<reference evidence="1" key="1">
    <citation type="submission" date="2023-06" db="EMBL/GenBank/DDBJ databases">
        <title>Genome-scale phylogeny and comparative genomics of the fungal order Sordariales.</title>
        <authorList>
            <consortium name="Lawrence Berkeley National Laboratory"/>
            <person name="Hensen N."/>
            <person name="Bonometti L."/>
            <person name="Westerberg I."/>
            <person name="Brannstrom I.O."/>
            <person name="Guillou S."/>
            <person name="Cros-Aarteil S."/>
            <person name="Calhoun S."/>
            <person name="Haridas S."/>
            <person name="Kuo A."/>
            <person name="Mondo S."/>
            <person name="Pangilinan J."/>
            <person name="Riley R."/>
            <person name="Labutti K."/>
            <person name="Andreopoulos B."/>
            <person name="Lipzen A."/>
            <person name="Chen C."/>
            <person name="Yanf M."/>
            <person name="Daum C."/>
            <person name="Ng V."/>
            <person name="Clum A."/>
            <person name="Steindorff A."/>
            <person name="Ohm R."/>
            <person name="Martin F."/>
            <person name="Silar P."/>
            <person name="Natvig D."/>
            <person name="Lalanne C."/>
            <person name="Gautier V."/>
            <person name="Ament-Velasquez S.L."/>
            <person name="Kruys A."/>
            <person name="Hutchinson M.I."/>
            <person name="Powell A.J."/>
            <person name="Barry K."/>
            <person name="Miller A.N."/>
            <person name="Grigoriev I.V."/>
            <person name="Debuchy R."/>
            <person name="Gladieux P."/>
            <person name="Thoren M.H."/>
            <person name="Johannesson H."/>
        </authorList>
    </citation>
    <scope>NUCLEOTIDE SEQUENCE</scope>
    <source>
        <strain evidence="1">SMH4607-1</strain>
    </source>
</reference>
<sequence length="311" mass="33827">MPTALLPNDPIFFRLRGHVLPPGSEAKKMLGRVVRNYAQPLGGGYTPEDGSQFTFGPPDETKWLRASDIFSRSASGSIDVRLLPGSGASAEFDHAQNHALTNSEVLALALRHQPEVYQRLLADPEAGAWIRANCGINRPLFMITGVLVWRDAVQQDVYEKRAAGQAQIDPVAVAMAATQTAAPLAPLVAGSTGITAAGEKVEERNRERESEDSHVFAVEYKVIRRRRRDFLGGFAPKFQDHGPAVDTDRQYANAVAAGLDAAGGQEEDFPELALDFPWLDAVEELDGVGDIDTKIVEAGEKCVEFAIFEDE</sequence>
<accession>A0AA40B0C4</accession>
<dbReference type="AlphaFoldDB" id="A0AA40B0C4"/>
<keyword evidence="2" id="KW-1185">Reference proteome</keyword>